<dbReference type="Pfam" id="PF00535">
    <property type="entry name" value="Glycos_transf_2"/>
    <property type="match status" value="1"/>
</dbReference>
<dbReference type="RefSeq" id="WP_004151156.1">
    <property type="nucleotide sequence ID" value="NZ_BFCA01000001.1"/>
</dbReference>
<evidence type="ECO:0000259" key="1">
    <source>
        <dbReference type="Pfam" id="PF00535"/>
    </source>
</evidence>
<dbReference type="SUPFAM" id="SSF53448">
    <property type="entry name" value="Nucleotide-diphospho-sugar transferases"/>
    <property type="match status" value="1"/>
</dbReference>
<protein>
    <submittedName>
        <fullName evidence="2 3">Glycosyltransferase</fullName>
    </submittedName>
    <submittedName>
        <fullName evidence="4">O antigen biosynthesis rhamnosyltransferase rfbN</fullName>
    </submittedName>
</protein>
<keyword evidence="2" id="KW-0808">Transferase</keyword>
<dbReference type="EMBL" id="MPYG04000011">
    <property type="protein sequence ID" value="ROH04859.1"/>
    <property type="molecule type" value="Genomic_DNA"/>
</dbReference>
<evidence type="ECO:0000313" key="5">
    <source>
        <dbReference type="Proteomes" id="UP000259364"/>
    </source>
</evidence>
<proteinExistence type="predicted"/>
<dbReference type="InterPro" id="IPR001173">
    <property type="entry name" value="Glyco_trans_2-like"/>
</dbReference>
<dbReference type="GO" id="GO:0016740">
    <property type="term" value="F:transferase activity"/>
    <property type="evidence" value="ECO:0007669"/>
    <property type="project" value="UniProtKB-KW"/>
</dbReference>
<dbReference type="InterPro" id="IPR029044">
    <property type="entry name" value="Nucleotide-diphossugar_trans"/>
</dbReference>
<dbReference type="Gene3D" id="3.90.550.10">
    <property type="entry name" value="Spore Coat Polysaccharide Biosynthesis Protein SpsA, Chain A"/>
    <property type="match status" value="1"/>
</dbReference>
<gene>
    <name evidence="3" type="ORF">BL124_00001400</name>
    <name evidence="4" type="ORF">SAMEA3720909_00014</name>
</gene>
<reference evidence="2" key="1">
    <citation type="journal article" date="2014" name="PLoS ONE">
        <title>Diversity of capsular polysaccharide gene clusters in Kpc-producing Klebsiella pneumoniae clinical isolates of sequence type 258 involved in the Italian epidemic.</title>
        <authorList>
            <person name="D'Andrea M.M."/>
            <person name="Amisano F."/>
            <person name="Giani T."/>
            <person name="Conte V."/>
            <person name="Ciacci N."/>
            <person name="Ambretti S."/>
            <person name="Santoriello L."/>
            <person name="Rossolini G.M."/>
        </authorList>
    </citation>
    <scope>NUCLEOTIDE SEQUENCE</scope>
    <source>
        <strain evidence="2">BO4</strain>
    </source>
</reference>
<dbReference type="Proteomes" id="UP000259364">
    <property type="component" value="Unassembled WGS sequence"/>
</dbReference>
<name>A0A024GW46_KLEPN</name>
<evidence type="ECO:0000313" key="3">
    <source>
        <dbReference type="EMBL" id="ROH04859.1"/>
    </source>
</evidence>
<dbReference type="EMBL" id="UJHH01000001">
    <property type="protein sequence ID" value="SWF61638.1"/>
    <property type="molecule type" value="Genomic_DNA"/>
</dbReference>
<feature type="domain" description="Glycosyltransferase 2-like" evidence="1">
    <location>
        <begin position="5"/>
        <end position="171"/>
    </location>
</feature>
<evidence type="ECO:0000313" key="2">
    <source>
        <dbReference type="EMBL" id="CCI88020.1"/>
    </source>
</evidence>
<dbReference type="EMBL" id="HE866751">
    <property type="protein sequence ID" value="CCI88020.1"/>
    <property type="molecule type" value="Genomic_DNA"/>
</dbReference>
<dbReference type="CDD" id="cd00761">
    <property type="entry name" value="Glyco_tranf_GTA_type"/>
    <property type="match status" value="1"/>
</dbReference>
<dbReference type="Proteomes" id="UP000283322">
    <property type="component" value="Unassembled WGS sequence"/>
</dbReference>
<dbReference type="AlphaFoldDB" id="A0A024GW46"/>
<reference evidence="4 5" key="2">
    <citation type="submission" date="2018-08" db="EMBL/GenBank/DDBJ databases">
        <authorList>
            <consortium name="Pathogen Informatics"/>
        </authorList>
    </citation>
    <scope>NUCLEOTIDE SEQUENCE [LARGE SCALE GENOMIC DNA]</scope>
    <source>
        <strain evidence="4 5">EuSCAPE_UK014</strain>
    </source>
</reference>
<sequence length="302" mass="34222">MKYYIAIPTYNGGDIWREVVSNIKKYSTDELFVHVIDSGSVDSTKLIAEEAGFDVTCISSKDFNHGGTRNQAVYKYINEFDIVIFLTQDAIPEDGFIDNIISVFKNEKVACAYGRQLPHFSANPLAQHARAFNYPNKSYVCGKNNVSALGLKSVFMSNSFSAYRLSAFKELEGFPSNTILCEDMFYAAKAILAGYQVAYAADAVVRHSHNYKPLEEFKRYFDIGVFHAQEKWIREKIGGAGGEGKKFILSEMKFLVKNAPLWIPLACINNCMKFFGYKLGQNYASIPLKLVRMLSMHKRYWS</sequence>
<dbReference type="PANTHER" id="PTHR43685">
    <property type="entry name" value="GLYCOSYLTRANSFERASE"/>
    <property type="match status" value="1"/>
</dbReference>
<dbReference type="InterPro" id="IPR050834">
    <property type="entry name" value="Glycosyltransf_2"/>
</dbReference>
<dbReference type="PANTHER" id="PTHR43685:SF13">
    <property type="entry name" value="O ANTIGEN BIOSYNTHESIS RHAMNOSYLTRANSFERASE RFBN"/>
    <property type="match status" value="1"/>
</dbReference>
<dbReference type="PATRIC" id="fig|573.1497.peg.4770"/>
<accession>A0A024GW46</accession>
<evidence type="ECO:0000313" key="6">
    <source>
        <dbReference type="Proteomes" id="UP000283322"/>
    </source>
</evidence>
<accession>A0A0J2G0W8</accession>
<reference evidence="3 6" key="3">
    <citation type="submission" date="2018-10" db="EMBL/GenBank/DDBJ databases">
        <authorList>
            <person name="Vanduin D."/>
            <person name="Fouts D."/>
            <person name="Wright M."/>
            <person name="Sutton G."/>
            <person name="Nguyen K."/>
            <person name="Kreiswirth B."/>
            <person name="Chen L."/>
            <person name="Rojas L."/>
            <person name="Hujer A."/>
            <person name="Hujer K."/>
            <person name="Bonomo R."/>
            <person name="Adams M."/>
        </authorList>
    </citation>
    <scope>NUCLEOTIDE SEQUENCE [LARGE SCALE GENOMIC DNA]</scope>
    <source>
        <strain evidence="3 6">CRK0165</strain>
    </source>
</reference>
<evidence type="ECO:0000313" key="4">
    <source>
        <dbReference type="EMBL" id="SWF61638.1"/>
    </source>
</evidence>
<dbReference type="GO" id="GO:0044010">
    <property type="term" value="P:single-species biofilm formation"/>
    <property type="evidence" value="ECO:0007669"/>
    <property type="project" value="TreeGrafter"/>
</dbReference>
<organism evidence="2">
    <name type="scientific">Klebsiella pneumoniae</name>
    <dbReference type="NCBI Taxonomy" id="573"/>
    <lineage>
        <taxon>Bacteria</taxon>
        <taxon>Pseudomonadati</taxon>
        <taxon>Pseudomonadota</taxon>
        <taxon>Gammaproteobacteria</taxon>
        <taxon>Enterobacterales</taxon>
        <taxon>Enterobacteriaceae</taxon>
        <taxon>Klebsiella/Raoultella group</taxon>
        <taxon>Klebsiella</taxon>
        <taxon>Klebsiella pneumoniae complex</taxon>
    </lineage>
</organism>